<feature type="region of interest" description="Disordered" evidence="1">
    <location>
        <begin position="909"/>
        <end position="962"/>
    </location>
</feature>
<organism evidence="2 3">
    <name type="scientific">Coilia grayii</name>
    <name type="common">Gray's grenadier anchovy</name>
    <dbReference type="NCBI Taxonomy" id="363190"/>
    <lineage>
        <taxon>Eukaryota</taxon>
        <taxon>Metazoa</taxon>
        <taxon>Chordata</taxon>
        <taxon>Craniata</taxon>
        <taxon>Vertebrata</taxon>
        <taxon>Euteleostomi</taxon>
        <taxon>Actinopterygii</taxon>
        <taxon>Neopterygii</taxon>
        <taxon>Teleostei</taxon>
        <taxon>Clupei</taxon>
        <taxon>Clupeiformes</taxon>
        <taxon>Clupeoidei</taxon>
        <taxon>Engraulidae</taxon>
        <taxon>Coilinae</taxon>
        <taxon>Coilia</taxon>
    </lineage>
</organism>
<comment type="caution">
    <text evidence="2">The sequence shown here is derived from an EMBL/GenBank/DDBJ whole genome shotgun (WGS) entry which is preliminary data.</text>
</comment>
<feature type="compositionally biased region" description="Basic and acidic residues" evidence="1">
    <location>
        <begin position="659"/>
        <end position="673"/>
    </location>
</feature>
<feature type="compositionally biased region" description="Low complexity" evidence="1">
    <location>
        <begin position="838"/>
        <end position="848"/>
    </location>
</feature>
<keyword evidence="3" id="KW-1185">Reference proteome</keyword>
<feature type="compositionally biased region" description="Pro residues" evidence="1">
    <location>
        <begin position="565"/>
        <end position="582"/>
    </location>
</feature>
<reference evidence="2 3" key="1">
    <citation type="submission" date="2024-09" db="EMBL/GenBank/DDBJ databases">
        <title>A chromosome-level genome assembly of Gray's grenadier anchovy, Coilia grayii.</title>
        <authorList>
            <person name="Fu Z."/>
        </authorList>
    </citation>
    <scope>NUCLEOTIDE SEQUENCE [LARGE SCALE GENOMIC DNA]</scope>
    <source>
        <strain evidence="2">G4</strain>
        <tissue evidence="2">Muscle</tissue>
    </source>
</reference>
<feature type="compositionally biased region" description="Low complexity" evidence="1">
    <location>
        <begin position="617"/>
        <end position="636"/>
    </location>
</feature>
<feature type="compositionally biased region" description="Low complexity" evidence="1">
    <location>
        <begin position="726"/>
        <end position="736"/>
    </location>
</feature>
<dbReference type="Proteomes" id="UP001591681">
    <property type="component" value="Unassembled WGS sequence"/>
</dbReference>
<feature type="region of interest" description="Disordered" evidence="1">
    <location>
        <begin position="150"/>
        <end position="228"/>
    </location>
</feature>
<evidence type="ECO:0000256" key="1">
    <source>
        <dbReference type="SAM" id="MobiDB-lite"/>
    </source>
</evidence>
<dbReference type="InterPro" id="IPR029246">
    <property type="entry name" value="TALPID3"/>
</dbReference>
<evidence type="ECO:0000313" key="2">
    <source>
        <dbReference type="EMBL" id="KAL2099083.1"/>
    </source>
</evidence>
<feature type="region of interest" description="Disordered" evidence="1">
    <location>
        <begin position="344"/>
        <end position="380"/>
    </location>
</feature>
<dbReference type="Pfam" id="PF15324">
    <property type="entry name" value="TALPID3"/>
    <property type="match status" value="1"/>
</dbReference>
<feature type="region of interest" description="Disordered" evidence="1">
    <location>
        <begin position="562"/>
        <end position="746"/>
    </location>
</feature>
<proteinExistence type="predicted"/>
<gene>
    <name evidence="2" type="ORF">ACEWY4_005563</name>
</gene>
<feature type="compositionally biased region" description="Pro residues" evidence="1">
    <location>
        <begin position="350"/>
        <end position="364"/>
    </location>
</feature>
<feature type="compositionally biased region" description="Low complexity" evidence="1">
    <location>
        <begin position="99"/>
        <end position="121"/>
    </location>
</feature>
<feature type="compositionally biased region" description="Pro residues" evidence="1">
    <location>
        <begin position="692"/>
        <end position="708"/>
    </location>
</feature>
<dbReference type="EMBL" id="JBHFQA010000005">
    <property type="protein sequence ID" value="KAL2099083.1"/>
    <property type="molecule type" value="Genomic_DNA"/>
</dbReference>
<dbReference type="PANTHER" id="PTHR15721:SF2">
    <property type="entry name" value="PROTEIN TALPID3"/>
    <property type="match status" value="1"/>
</dbReference>
<feature type="region of interest" description="Disordered" evidence="1">
    <location>
        <begin position="832"/>
        <end position="860"/>
    </location>
</feature>
<feature type="compositionally biased region" description="Basic and acidic residues" evidence="1">
    <location>
        <begin position="35"/>
        <end position="48"/>
    </location>
</feature>
<accession>A0ABD1KJ30</accession>
<dbReference type="PANTHER" id="PTHR15721">
    <property type="entry name" value="KIAA0586 PROTEIN"/>
    <property type="match status" value="1"/>
</dbReference>
<feature type="region of interest" description="Disordered" evidence="1">
    <location>
        <begin position="476"/>
        <end position="496"/>
    </location>
</feature>
<feature type="compositionally biased region" description="Polar residues" evidence="1">
    <location>
        <begin position="583"/>
        <end position="593"/>
    </location>
</feature>
<name>A0ABD1KJ30_9TELE</name>
<protein>
    <recommendedName>
        <fullName evidence="4">Protein TALPID3</fullName>
    </recommendedName>
</protein>
<feature type="region of interest" description="Disordered" evidence="1">
    <location>
        <begin position="35"/>
        <end position="138"/>
    </location>
</feature>
<feature type="compositionally biased region" description="Pro residues" evidence="1">
    <location>
        <begin position="716"/>
        <end position="725"/>
    </location>
</feature>
<evidence type="ECO:0000313" key="3">
    <source>
        <dbReference type="Proteomes" id="UP001591681"/>
    </source>
</evidence>
<sequence>MANRDASEQLRIRRTVDAWINTLNKEIQDELARENLERERELSSREAVQRAGGEGRVAAAPSDPRPRAQRGPRTAASGRPLHRGVAARGQENRQPPNKQAPAGPPAHATQQQQQPPLQQKPHMSAEEEDVRLERRNDEDFLSKLYGKALYEGHRRTLKKKGPYLRFSSPSPRSKAPRPKVIESVRGVKMKSSKTQTSLATDPAPVAPSEPSFLFTPTGPVDEQDPGSPMQGYLIPMAIPLGRPRVDGRAPRPSRVVISDRPVTVTTSYAPTASTSAATAAVAPGPRKPNVLLLEVHSDQPQQPRSSRSQRPPPRLEVQVQPSINIDSASSLSPCTAASSSASASASASPLLPPSAPLSPLPPLPASTQEKQPIRTEEEEEEIVFPGTNFLAVADIAQEAEADAVLPESLIELDGQATSVAPMYHGPPFPLVPPTPRPLTEPVLAVIHQHESLENQLVEWVEQQVMARIITEMFARRAPGDPTSQSEPLESEASETGAVASGLGLQLFMEDGRPVDSAVLRRCVEEVLAEMVSDMLGQREGQLQLAGPSSQQPTVEESAVATLVPTPVPTPEPSVRESPPPRGTPQSPLDTPQASEQGSPEQSPREPEPQLTAPELEQPPVATPTTTPVQSPPRVATPSPPPPSHVLPSQHNNPWGDAELPLKEEEPHSEKEEPQQPSPVIMSVAREEETILPSPPPAKPQTPPPPPAPAVIVLREPSPPPPPAPSLSPSSAEDSSSGRSVTETEAVGRHISEGELLLSYSHIAAARALEEEGLILPDLNASLSSSLLGVQDMDFDPPSEGQVILRPHLRFQHDPMLALLARMDQGPLIQQHPERSWEEGSSAGEVSEGQRPPLPAEGESAMTGHTLLEPGHTLLEPGHPLLEPSHTHRVTITSPGQLTETGEVGLLCADGSGFGSSPAGPHTEPPGAAAYQPRGGAAPANDTSPAERPPSLVEAPDPFVPPAHRTAPILVRQYGQQAPQDSHRTGEGLTRQHLGLNAHTGGGGRNKEVPMKGDPSLCWHGGLGKRALLQSYM</sequence>
<dbReference type="AlphaFoldDB" id="A0ABD1KJ30"/>
<evidence type="ECO:0008006" key="4">
    <source>
        <dbReference type="Google" id="ProtNLM"/>
    </source>
</evidence>